<dbReference type="AlphaFoldDB" id="X0YDY2"/>
<sequence length="94" mass="10517">TDARKALEQADEIFCVGYSLPVTDLTMKLFLQSVARPKKVIIVNKEDPASKAGRELVKRYREAFPEPIKVDGQSLSGSDAVERMVEYISSGHYK</sequence>
<feature type="non-terminal residue" evidence="1">
    <location>
        <position position="1"/>
    </location>
</feature>
<name>X0YDY2_9ZZZZ</name>
<accession>X0YDY2</accession>
<organism evidence="1">
    <name type="scientific">marine sediment metagenome</name>
    <dbReference type="NCBI Taxonomy" id="412755"/>
    <lineage>
        <taxon>unclassified sequences</taxon>
        <taxon>metagenomes</taxon>
        <taxon>ecological metagenomes</taxon>
    </lineage>
</organism>
<reference evidence="1" key="1">
    <citation type="journal article" date="2014" name="Front. Microbiol.">
        <title>High frequency of phylogenetically diverse reductive dehalogenase-homologous genes in deep subseafloor sedimentary metagenomes.</title>
        <authorList>
            <person name="Kawai M."/>
            <person name="Futagami T."/>
            <person name="Toyoda A."/>
            <person name="Takaki Y."/>
            <person name="Nishi S."/>
            <person name="Hori S."/>
            <person name="Arai W."/>
            <person name="Tsubouchi T."/>
            <person name="Morono Y."/>
            <person name="Uchiyama I."/>
            <person name="Ito T."/>
            <person name="Fujiyama A."/>
            <person name="Inagaki F."/>
            <person name="Takami H."/>
        </authorList>
    </citation>
    <scope>NUCLEOTIDE SEQUENCE</scope>
    <source>
        <strain evidence="1">Expedition CK06-06</strain>
    </source>
</reference>
<comment type="caution">
    <text evidence="1">The sequence shown here is derived from an EMBL/GenBank/DDBJ whole genome shotgun (WGS) entry which is preliminary data.</text>
</comment>
<dbReference type="EMBL" id="BARS01040369">
    <property type="protein sequence ID" value="GAG35006.1"/>
    <property type="molecule type" value="Genomic_DNA"/>
</dbReference>
<proteinExistence type="predicted"/>
<gene>
    <name evidence="1" type="ORF">S01H1_61553</name>
</gene>
<protein>
    <submittedName>
        <fullName evidence="1">Uncharacterized protein</fullName>
    </submittedName>
</protein>
<evidence type="ECO:0000313" key="1">
    <source>
        <dbReference type="EMBL" id="GAG35006.1"/>
    </source>
</evidence>